<dbReference type="PANTHER" id="PTHR47841">
    <property type="entry name" value="DIACYLGLYCEROL KINASE THETA-LIKE-RELATED"/>
    <property type="match status" value="1"/>
</dbReference>
<accession>A0A8X8AR34</accession>
<keyword evidence="1" id="KW-0677">Repeat</keyword>
<dbReference type="Proteomes" id="UP000886595">
    <property type="component" value="Unassembled WGS sequence"/>
</dbReference>
<dbReference type="InterPro" id="IPR004146">
    <property type="entry name" value="DC1"/>
</dbReference>
<name>A0A8X8AR34_BRACI</name>
<dbReference type="SUPFAM" id="SSF57889">
    <property type="entry name" value="Cysteine-rich domain"/>
    <property type="match status" value="1"/>
</dbReference>
<dbReference type="OrthoDB" id="945197at2759"/>
<gene>
    <name evidence="3" type="ORF">Bca52824_029026</name>
</gene>
<dbReference type="AlphaFoldDB" id="A0A8X8AR34"/>
<sequence>MSSVRSKQQVSQHFTHIHPLTKVNDIGGFICNGCKTHGSGTTYGCSSCDYDLHEYCAKCPPTLLSFLHPQHELQLVVNPPDHVCDFCQGLVEGFYYRCEACDFDVHPLCTQKPKNVSYVPHPAHASEQSQCGAGTSSDKCECRHNSCHTNKCKGPSKRKRVFKILKHLTVLSVHVVYHILN</sequence>
<evidence type="ECO:0000256" key="1">
    <source>
        <dbReference type="ARBA" id="ARBA00022737"/>
    </source>
</evidence>
<organism evidence="3 4">
    <name type="scientific">Brassica carinata</name>
    <name type="common">Ethiopian mustard</name>
    <name type="synonym">Abyssinian cabbage</name>
    <dbReference type="NCBI Taxonomy" id="52824"/>
    <lineage>
        <taxon>Eukaryota</taxon>
        <taxon>Viridiplantae</taxon>
        <taxon>Streptophyta</taxon>
        <taxon>Embryophyta</taxon>
        <taxon>Tracheophyta</taxon>
        <taxon>Spermatophyta</taxon>
        <taxon>Magnoliopsida</taxon>
        <taxon>eudicotyledons</taxon>
        <taxon>Gunneridae</taxon>
        <taxon>Pentapetalae</taxon>
        <taxon>rosids</taxon>
        <taxon>malvids</taxon>
        <taxon>Brassicales</taxon>
        <taxon>Brassicaceae</taxon>
        <taxon>Brassiceae</taxon>
        <taxon>Brassica</taxon>
    </lineage>
</organism>
<evidence type="ECO:0000313" key="3">
    <source>
        <dbReference type="EMBL" id="KAG2309278.1"/>
    </source>
</evidence>
<keyword evidence="4" id="KW-1185">Reference proteome</keyword>
<feature type="domain" description="DC1" evidence="2">
    <location>
        <begin position="66"/>
        <end position="109"/>
    </location>
</feature>
<evidence type="ECO:0000259" key="2">
    <source>
        <dbReference type="Pfam" id="PF03107"/>
    </source>
</evidence>
<comment type="caution">
    <text evidence="3">The sequence shown here is derived from an EMBL/GenBank/DDBJ whole genome shotgun (WGS) entry which is preliminary data.</text>
</comment>
<evidence type="ECO:0000313" key="4">
    <source>
        <dbReference type="Proteomes" id="UP000886595"/>
    </source>
</evidence>
<feature type="domain" description="DC1" evidence="2">
    <location>
        <begin position="15"/>
        <end position="57"/>
    </location>
</feature>
<reference evidence="3 4" key="1">
    <citation type="submission" date="2020-02" db="EMBL/GenBank/DDBJ databases">
        <authorList>
            <person name="Ma Q."/>
            <person name="Huang Y."/>
            <person name="Song X."/>
            <person name="Pei D."/>
        </authorList>
    </citation>
    <scope>NUCLEOTIDE SEQUENCE [LARGE SCALE GENOMIC DNA]</scope>
    <source>
        <strain evidence="3">Sxm20200214</strain>
        <tissue evidence="3">Leaf</tissue>
    </source>
</reference>
<dbReference type="Gene3D" id="3.30.60.20">
    <property type="match status" value="1"/>
</dbReference>
<protein>
    <recommendedName>
        <fullName evidence="2">DC1 domain-containing protein</fullName>
    </recommendedName>
</protein>
<dbReference type="EMBL" id="JAAMPC010000006">
    <property type="protein sequence ID" value="KAG2309278.1"/>
    <property type="molecule type" value="Genomic_DNA"/>
</dbReference>
<dbReference type="InterPro" id="IPR046349">
    <property type="entry name" value="C1-like_sf"/>
</dbReference>
<proteinExistence type="predicted"/>
<dbReference type="PANTHER" id="PTHR47841:SF7">
    <property type="entry name" value="CYSTEINE_HISTIDINE-RICH C1 DOMAIN PROTEIN"/>
    <property type="match status" value="1"/>
</dbReference>
<dbReference type="Pfam" id="PF03107">
    <property type="entry name" value="C1_2"/>
    <property type="match status" value="2"/>
</dbReference>